<evidence type="ECO:0000313" key="7">
    <source>
        <dbReference type="EMBL" id="MEX6690535.1"/>
    </source>
</evidence>
<dbReference type="SUPFAM" id="SSF88946">
    <property type="entry name" value="Sigma2 domain of RNA polymerase sigma factors"/>
    <property type="match status" value="1"/>
</dbReference>
<dbReference type="InterPro" id="IPR013249">
    <property type="entry name" value="RNA_pol_sigma70_r4_t2"/>
</dbReference>
<comment type="caution">
    <text evidence="7">The sequence shown here is derived from an EMBL/GenBank/DDBJ whole genome shotgun (WGS) entry which is preliminary data.</text>
</comment>
<dbReference type="PANTHER" id="PTHR43133:SF46">
    <property type="entry name" value="RNA POLYMERASE SIGMA-70 FACTOR ECF SUBFAMILY"/>
    <property type="match status" value="1"/>
</dbReference>
<protein>
    <submittedName>
        <fullName evidence="7">Sigma-70 family RNA polymerase sigma factor</fullName>
    </submittedName>
</protein>
<evidence type="ECO:0000256" key="4">
    <source>
        <dbReference type="ARBA" id="ARBA00023163"/>
    </source>
</evidence>
<sequence>MSIVNYIKAGDHVVFRETFLQWQPKAYQYFMLKVKDEALSKELTQLTFIKLWDYRHTLSEDLSLETQLFRIARTTLIDTLRAKAQQRKAQLYVLKESKEEFVHPVTEVDTEKNIINALNSLPPVRKQIFVLSRLHGFSYKQIAGKLEISDRTVEKHISLALKQLRKVLSAFF</sequence>
<dbReference type="SUPFAM" id="SSF88659">
    <property type="entry name" value="Sigma3 and sigma4 domains of RNA polymerase sigma factors"/>
    <property type="match status" value="1"/>
</dbReference>
<feature type="domain" description="RNA polymerase sigma factor 70 region 4 type 2" evidence="6">
    <location>
        <begin position="113"/>
        <end position="164"/>
    </location>
</feature>
<keyword evidence="4" id="KW-0804">Transcription</keyword>
<dbReference type="InterPro" id="IPR013325">
    <property type="entry name" value="RNA_pol_sigma_r2"/>
</dbReference>
<keyword evidence="2" id="KW-0805">Transcription regulation</keyword>
<feature type="domain" description="RNA polymerase sigma-70 region 2" evidence="5">
    <location>
        <begin position="21"/>
        <end position="84"/>
    </location>
</feature>
<dbReference type="InterPro" id="IPR013324">
    <property type="entry name" value="RNA_pol_sigma_r3/r4-like"/>
</dbReference>
<dbReference type="Pfam" id="PF08281">
    <property type="entry name" value="Sigma70_r4_2"/>
    <property type="match status" value="1"/>
</dbReference>
<dbReference type="Proteomes" id="UP001560573">
    <property type="component" value="Unassembled WGS sequence"/>
</dbReference>
<dbReference type="InterPro" id="IPR036388">
    <property type="entry name" value="WH-like_DNA-bd_sf"/>
</dbReference>
<keyword evidence="3" id="KW-0731">Sigma factor</keyword>
<evidence type="ECO:0000259" key="5">
    <source>
        <dbReference type="Pfam" id="PF04542"/>
    </source>
</evidence>
<evidence type="ECO:0000256" key="2">
    <source>
        <dbReference type="ARBA" id="ARBA00023015"/>
    </source>
</evidence>
<dbReference type="PANTHER" id="PTHR43133">
    <property type="entry name" value="RNA POLYMERASE ECF-TYPE SIGMA FACTO"/>
    <property type="match status" value="1"/>
</dbReference>
<dbReference type="RefSeq" id="WP_369332073.1">
    <property type="nucleotide sequence ID" value="NZ_JAULBC010000009.1"/>
</dbReference>
<dbReference type="EMBL" id="JAULBC010000009">
    <property type="protein sequence ID" value="MEX6690535.1"/>
    <property type="molecule type" value="Genomic_DNA"/>
</dbReference>
<dbReference type="NCBIfam" id="TIGR02937">
    <property type="entry name" value="sigma70-ECF"/>
    <property type="match status" value="1"/>
</dbReference>
<gene>
    <name evidence="7" type="ORF">QTN47_23685</name>
</gene>
<dbReference type="Gene3D" id="1.10.1740.10">
    <property type="match status" value="1"/>
</dbReference>
<dbReference type="Gene3D" id="1.10.10.10">
    <property type="entry name" value="Winged helix-like DNA-binding domain superfamily/Winged helix DNA-binding domain"/>
    <property type="match status" value="1"/>
</dbReference>
<accession>A0ABV3ZLY7</accession>
<evidence type="ECO:0000256" key="3">
    <source>
        <dbReference type="ARBA" id="ARBA00023082"/>
    </source>
</evidence>
<proteinExistence type="inferred from homology"/>
<dbReference type="InterPro" id="IPR039425">
    <property type="entry name" value="RNA_pol_sigma-70-like"/>
</dbReference>
<evidence type="ECO:0000256" key="1">
    <source>
        <dbReference type="ARBA" id="ARBA00010641"/>
    </source>
</evidence>
<reference evidence="7 8" key="1">
    <citation type="submission" date="2023-07" db="EMBL/GenBank/DDBJ databases">
        <authorList>
            <person name="Lian W.-H."/>
        </authorList>
    </citation>
    <scope>NUCLEOTIDE SEQUENCE [LARGE SCALE GENOMIC DNA]</scope>
    <source>
        <strain evidence="7 8">SYSU DXS3180</strain>
    </source>
</reference>
<dbReference type="InterPro" id="IPR014284">
    <property type="entry name" value="RNA_pol_sigma-70_dom"/>
</dbReference>
<dbReference type="Pfam" id="PF04542">
    <property type="entry name" value="Sigma70_r2"/>
    <property type="match status" value="1"/>
</dbReference>
<evidence type="ECO:0000259" key="6">
    <source>
        <dbReference type="Pfam" id="PF08281"/>
    </source>
</evidence>
<organism evidence="7 8">
    <name type="scientific">Danxiaibacter flavus</name>
    <dbReference type="NCBI Taxonomy" id="3049108"/>
    <lineage>
        <taxon>Bacteria</taxon>
        <taxon>Pseudomonadati</taxon>
        <taxon>Bacteroidota</taxon>
        <taxon>Chitinophagia</taxon>
        <taxon>Chitinophagales</taxon>
        <taxon>Chitinophagaceae</taxon>
        <taxon>Danxiaibacter</taxon>
    </lineage>
</organism>
<comment type="similarity">
    <text evidence="1">Belongs to the sigma-70 factor family. ECF subfamily.</text>
</comment>
<dbReference type="InterPro" id="IPR007627">
    <property type="entry name" value="RNA_pol_sigma70_r2"/>
</dbReference>
<keyword evidence="8" id="KW-1185">Reference proteome</keyword>
<evidence type="ECO:0000313" key="8">
    <source>
        <dbReference type="Proteomes" id="UP001560573"/>
    </source>
</evidence>
<name>A0ABV3ZLY7_9BACT</name>